<dbReference type="AlphaFoldDB" id="A9I9L0"/>
<keyword evidence="3" id="KW-0281">Fimbrium</keyword>
<dbReference type="GO" id="GO:0009289">
    <property type="term" value="C:pilus"/>
    <property type="evidence" value="ECO:0007669"/>
    <property type="project" value="UniProtKB-SubCell"/>
</dbReference>
<dbReference type="InterPro" id="IPR008966">
    <property type="entry name" value="Adhesion_dom_sf"/>
</dbReference>
<evidence type="ECO:0000256" key="3">
    <source>
        <dbReference type="ARBA" id="ARBA00023263"/>
    </source>
</evidence>
<dbReference type="InterPro" id="IPR000259">
    <property type="entry name" value="Adhesion_dom_fimbrial"/>
</dbReference>
<evidence type="ECO:0000259" key="5">
    <source>
        <dbReference type="Pfam" id="PF00419"/>
    </source>
</evidence>
<evidence type="ECO:0000313" key="6">
    <source>
        <dbReference type="EMBL" id="CAP44477.1"/>
    </source>
</evidence>
<keyword evidence="4" id="KW-0732">Signal</keyword>
<evidence type="ECO:0000256" key="4">
    <source>
        <dbReference type="SAM" id="SignalP"/>
    </source>
</evidence>
<dbReference type="Gene3D" id="2.60.40.1090">
    <property type="entry name" value="Fimbrial-type adhesion domain"/>
    <property type="match status" value="1"/>
</dbReference>
<organism evidence="6 7">
    <name type="scientific">Bordetella petrii (strain ATCC BAA-461 / DSM 12804 / CCUG 43448 / CIP 107267 / Se-1111R)</name>
    <dbReference type="NCBI Taxonomy" id="340100"/>
    <lineage>
        <taxon>Bacteria</taxon>
        <taxon>Pseudomonadati</taxon>
        <taxon>Pseudomonadota</taxon>
        <taxon>Betaproteobacteria</taxon>
        <taxon>Burkholderiales</taxon>
        <taxon>Alcaligenaceae</taxon>
        <taxon>Bordetella</taxon>
    </lineage>
</organism>
<dbReference type="PANTHER" id="PTHR33420:SF14">
    <property type="entry name" value="TYPE 1 FIMBRIN D-MANNOSE SPECIFIC ADHESIN"/>
    <property type="match status" value="1"/>
</dbReference>
<dbReference type="SUPFAM" id="SSF49401">
    <property type="entry name" value="Bacterial adhesins"/>
    <property type="match status" value="1"/>
</dbReference>
<feature type="domain" description="Fimbrial-type adhesion" evidence="5">
    <location>
        <begin position="234"/>
        <end position="382"/>
    </location>
</feature>
<dbReference type="InterPro" id="IPR050263">
    <property type="entry name" value="Bact_Fimbrial_Adh_Pro"/>
</dbReference>
<dbReference type="EMBL" id="AM902716">
    <property type="protein sequence ID" value="CAP44477.1"/>
    <property type="molecule type" value="Genomic_DNA"/>
</dbReference>
<protein>
    <submittedName>
        <fullName evidence="6">Fimbrial adhesin</fullName>
    </submittedName>
</protein>
<evidence type="ECO:0000256" key="1">
    <source>
        <dbReference type="ARBA" id="ARBA00004561"/>
    </source>
</evidence>
<gene>
    <name evidence="6" type="primary">fimD2</name>
    <name evidence="6" type="ordered locus">Bpet4129</name>
</gene>
<feature type="signal peptide" evidence="4">
    <location>
        <begin position="1"/>
        <end position="39"/>
    </location>
</feature>
<evidence type="ECO:0000256" key="2">
    <source>
        <dbReference type="ARBA" id="ARBA00006671"/>
    </source>
</evidence>
<dbReference type="GO" id="GO:0043709">
    <property type="term" value="P:cell adhesion involved in single-species biofilm formation"/>
    <property type="evidence" value="ECO:0007669"/>
    <property type="project" value="TreeGrafter"/>
</dbReference>
<comment type="subcellular location">
    <subcellularLocation>
        <location evidence="1">Fimbrium</location>
    </subcellularLocation>
</comment>
<comment type="similarity">
    <text evidence="2">Belongs to the fimbrial protein family.</text>
</comment>
<dbReference type="PROSITE" id="PS51257">
    <property type="entry name" value="PROKAR_LIPOPROTEIN"/>
    <property type="match status" value="1"/>
</dbReference>
<dbReference type="STRING" id="94624.Bpet4129"/>
<accession>A9I9L0</accession>
<dbReference type="PANTHER" id="PTHR33420">
    <property type="entry name" value="FIMBRIAL SUBUNIT ELFA-RELATED"/>
    <property type="match status" value="1"/>
</dbReference>
<dbReference type="InterPro" id="IPR036937">
    <property type="entry name" value="Adhesion_dom_fimbrial_sf"/>
</dbReference>
<reference evidence="6 7" key="1">
    <citation type="journal article" date="2008" name="BMC Genomics">
        <title>The missing link: Bordetella petrii is endowed with both the metabolic versatility of environmental bacteria and virulence traits of pathogenic Bordetellae.</title>
        <authorList>
            <person name="Gross R."/>
            <person name="Guzman C.A."/>
            <person name="Sebaihia M."/>
            <person name="Martins Dos Santos V.A."/>
            <person name="Pieper D.H."/>
            <person name="Koebnik R."/>
            <person name="Lechner M."/>
            <person name="Bartels D."/>
            <person name="Buhrmester J."/>
            <person name="Choudhuri J.V."/>
            <person name="Ebensen T."/>
            <person name="Gaigalat L."/>
            <person name="Herrmann S."/>
            <person name="Khachane A.N."/>
            <person name="Larisch C."/>
            <person name="Link S."/>
            <person name="Linke B."/>
            <person name="Meyer F."/>
            <person name="Mormann S."/>
            <person name="Nakunst D."/>
            <person name="Rueckert C."/>
            <person name="Schneiker-Bekel S."/>
            <person name="Schulze K."/>
            <person name="Vorhoelter F.J."/>
            <person name="Yevsa T."/>
            <person name="Engle J.T."/>
            <person name="Goldman W.E."/>
            <person name="Puehler A."/>
            <person name="Goebel U.B."/>
            <person name="Goesmann A."/>
            <person name="Bloecker H."/>
            <person name="Kaiser O."/>
            <person name="Martinez-Arias R."/>
        </authorList>
    </citation>
    <scope>NUCLEOTIDE SEQUENCE [LARGE SCALE GENOMIC DNA]</scope>
    <source>
        <strain evidence="7">ATCC BAA-461 / DSM 12804 / CCUG 43448 / CIP 107267 / Se-1111R</strain>
    </source>
</reference>
<sequence length="383" mass="39690">MHPLKRALEAARRRGPRAHWWAGMGLALALACAAGAAQAACGRNTGGAGPSGNQYDGYNGALFQIAVPAGRTTYALPAYPVAGEILFASEVMLPTLGEGRAQGQAAPLYDCAAGAIEEFRGGSALLPGHTNLYDSGVQGIGYRVYYYYVSDSENVAAPVTNTNTYKRGVLVFPFNGSPLGNNLKARIEFVATGGPISPGQLAPSKIYGQASVSNTNGVTVQQPYRVFLASAISVTPPTCDIKNPTALAVRLPSVPVHLLTRDEGRGITSTTLDVACSSPSEVSPTVTVTASNTVSGYPATLGNLETGTNAAKGVGVQLWLYDPAAGTFRNPTFGAVTHGMGAAVESLPSSRWQFRVGGSYLPVDATVTAGRVSASAILKFTYP</sequence>
<evidence type="ECO:0000313" key="7">
    <source>
        <dbReference type="Proteomes" id="UP000001225"/>
    </source>
</evidence>
<dbReference type="KEGG" id="bpt:Bpet4129"/>
<feature type="chain" id="PRO_5002736351" evidence="4">
    <location>
        <begin position="40"/>
        <end position="383"/>
    </location>
</feature>
<dbReference type="eggNOG" id="COG3539">
    <property type="taxonomic scope" value="Bacteria"/>
</dbReference>
<dbReference type="Pfam" id="PF00419">
    <property type="entry name" value="Fimbrial"/>
    <property type="match status" value="1"/>
</dbReference>
<keyword evidence="7" id="KW-1185">Reference proteome</keyword>
<name>A9I9L0_BORPD</name>
<dbReference type="Gene3D" id="2.60.40.3310">
    <property type="match status" value="1"/>
</dbReference>
<dbReference type="Proteomes" id="UP000001225">
    <property type="component" value="Chromosome"/>
</dbReference>
<proteinExistence type="inferred from homology"/>